<dbReference type="InterPro" id="IPR009057">
    <property type="entry name" value="Homeodomain-like_sf"/>
</dbReference>
<dbReference type="PANTHER" id="PTHR46796:SF14">
    <property type="entry name" value="TRANSCRIPTIONAL REGULATORY PROTEIN"/>
    <property type="match status" value="1"/>
</dbReference>
<dbReference type="Pfam" id="PF12833">
    <property type="entry name" value="HTH_18"/>
    <property type="match status" value="1"/>
</dbReference>
<protein>
    <submittedName>
        <fullName evidence="5">Transcriptional regulatory protein</fullName>
    </submittedName>
</protein>
<dbReference type="SMART" id="SM00342">
    <property type="entry name" value="HTH_ARAC"/>
    <property type="match status" value="1"/>
</dbReference>
<dbReference type="PROSITE" id="PS00041">
    <property type="entry name" value="HTH_ARAC_FAMILY_1"/>
    <property type="match status" value="1"/>
</dbReference>
<sequence>MSRKPLPGGPGDVVATKSVQNYRILSIRSQGRVRAFGGLDALRLRDHIRTVEGADALHQPPGNASFAWRTVSPMTAPHDQSQAPSALRNHADVPVWKRPFVPTRREGATVKSLHSRSWNGLTASVTELVCAKSYCADLCYDCARLSIMLDLDGNVPEMRSEKSRSGPDPANTIHNMNFTPAKTEMWAIWNKTRYTRHISFTFADDALKQLVDEEVSPSALAPRPLFYDPALFHIARLFEAEVGRGEDSPRLYGDSLSVALLLRLAAAGDAYRTPARGGLPPRRLRMVTDYLQEHLADNVGLLELANIAQLSRSHFCRAFRVSTGLSPHQWLVIARIEKAKELLVSDKLPIADIAVLTGFSDQAHLSRHFSRIVGSSPGAWRRQVAP</sequence>
<evidence type="ECO:0000259" key="4">
    <source>
        <dbReference type="PROSITE" id="PS01124"/>
    </source>
</evidence>
<dbReference type="GO" id="GO:0000987">
    <property type="term" value="F:cis-regulatory region sequence-specific DNA binding"/>
    <property type="evidence" value="ECO:0000318"/>
    <property type="project" value="GO_Central"/>
</dbReference>
<evidence type="ECO:0000256" key="1">
    <source>
        <dbReference type="ARBA" id="ARBA00023015"/>
    </source>
</evidence>
<dbReference type="Gene3D" id="1.10.10.60">
    <property type="entry name" value="Homeodomain-like"/>
    <property type="match status" value="2"/>
</dbReference>
<dbReference type="GO" id="GO:0006355">
    <property type="term" value="P:regulation of DNA-templated transcription"/>
    <property type="evidence" value="ECO:0000318"/>
    <property type="project" value="GO_Central"/>
</dbReference>
<dbReference type="PROSITE" id="PS01124">
    <property type="entry name" value="HTH_ARAC_FAMILY_2"/>
    <property type="match status" value="1"/>
</dbReference>
<dbReference type="EnsemblBacteria" id="BAC49520">
    <property type="protein sequence ID" value="BAC49520"/>
    <property type="gene ID" value="BAC49520"/>
</dbReference>
<dbReference type="SUPFAM" id="SSF46689">
    <property type="entry name" value="Homeodomain-like"/>
    <property type="match status" value="2"/>
</dbReference>
<dbReference type="EMBL" id="BA000040">
    <property type="protein sequence ID" value="BAC49520.1"/>
    <property type="molecule type" value="Genomic_DNA"/>
</dbReference>
<keyword evidence="3" id="KW-0804">Transcription</keyword>
<dbReference type="eggNOG" id="COG2207">
    <property type="taxonomic scope" value="Bacteria"/>
</dbReference>
<name>Q89MD8_BRADU</name>
<dbReference type="OrthoDB" id="110167at2"/>
<gene>
    <name evidence="5" type="ordered locus">blr4255</name>
</gene>
<dbReference type="PATRIC" id="fig|224911.5.peg.4280"/>
<dbReference type="PANTHER" id="PTHR46796">
    <property type="entry name" value="HTH-TYPE TRANSCRIPTIONAL ACTIVATOR RHAS-RELATED"/>
    <property type="match status" value="1"/>
</dbReference>
<dbReference type="KEGG" id="bja:blr4255"/>
<evidence type="ECO:0000256" key="2">
    <source>
        <dbReference type="ARBA" id="ARBA00023125"/>
    </source>
</evidence>
<evidence type="ECO:0000313" key="5">
    <source>
        <dbReference type="EMBL" id="BAC49520.1"/>
    </source>
</evidence>
<dbReference type="InterPro" id="IPR018062">
    <property type="entry name" value="HTH_AraC-typ_CS"/>
</dbReference>
<keyword evidence="1" id="KW-0805">Transcription regulation</keyword>
<evidence type="ECO:0000313" key="6">
    <source>
        <dbReference type="Proteomes" id="UP000002526"/>
    </source>
</evidence>
<dbReference type="GO" id="GO:0003700">
    <property type="term" value="F:DNA-binding transcription factor activity"/>
    <property type="evidence" value="ECO:0000318"/>
    <property type="project" value="GO_Central"/>
</dbReference>
<keyword evidence="6" id="KW-1185">Reference proteome</keyword>
<proteinExistence type="predicted"/>
<dbReference type="HOGENOM" id="CLU_000445_88_4_5"/>
<dbReference type="InParanoid" id="Q89MD8"/>
<dbReference type="Proteomes" id="UP000002526">
    <property type="component" value="Chromosome"/>
</dbReference>
<evidence type="ECO:0000256" key="3">
    <source>
        <dbReference type="ARBA" id="ARBA00023163"/>
    </source>
</evidence>
<reference evidence="6" key="1">
    <citation type="journal article" date="2002" name="DNA Res.">
        <title>Complete genomic sequence of nitrogen-fixing symbiotic bacterium Bradyrhizobium japonicum USDA110.</title>
        <authorList>
            <person name="Kaneko T."/>
            <person name="Nakamura Y."/>
            <person name="Sato S."/>
            <person name="Minamisawa K."/>
            <person name="Uchiumi T."/>
            <person name="Sasamoto S."/>
            <person name="Watanabe A."/>
            <person name="Idesawa K."/>
            <person name="Iriguchi M."/>
            <person name="Kawashima K."/>
            <person name="Kohara M."/>
            <person name="Matsumoto M."/>
            <person name="Shimpo S."/>
            <person name="Tsuruoka H."/>
            <person name="Wada T."/>
            <person name="Yamada M."/>
            <person name="Tabata S."/>
        </authorList>
    </citation>
    <scope>NUCLEOTIDE SEQUENCE [LARGE SCALE GENOMIC DNA]</scope>
    <source>
        <strain evidence="6">JCM 10833 / BCRC 13528 / IAM 13628 / NBRC 14792 / USDA 110</strain>
    </source>
</reference>
<organism evidence="5 6">
    <name type="scientific">Bradyrhizobium diazoefficiens (strain JCM 10833 / BCRC 13528 / IAM 13628 / NBRC 14792 / USDA 110)</name>
    <dbReference type="NCBI Taxonomy" id="224911"/>
    <lineage>
        <taxon>Bacteria</taxon>
        <taxon>Pseudomonadati</taxon>
        <taxon>Pseudomonadota</taxon>
        <taxon>Alphaproteobacteria</taxon>
        <taxon>Hyphomicrobiales</taxon>
        <taxon>Nitrobacteraceae</taxon>
        <taxon>Bradyrhizobium</taxon>
    </lineage>
</organism>
<keyword evidence="2" id="KW-0238">DNA-binding</keyword>
<accession>Q89MD8</accession>
<dbReference type="InterPro" id="IPR018060">
    <property type="entry name" value="HTH_AraC"/>
</dbReference>
<dbReference type="PhylomeDB" id="Q89MD8"/>
<feature type="domain" description="HTH araC/xylS-type" evidence="4">
    <location>
        <begin position="285"/>
        <end position="383"/>
    </location>
</feature>
<dbReference type="InterPro" id="IPR050204">
    <property type="entry name" value="AraC_XylS_family_regulators"/>
</dbReference>
<dbReference type="AlphaFoldDB" id="Q89MD8"/>